<dbReference type="Proteomes" id="UP001365542">
    <property type="component" value="Unassembled WGS sequence"/>
</dbReference>
<evidence type="ECO:0000313" key="2">
    <source>
        <dbReference type="Proteomes" id="UP001365542"/>
    </source>
</evidence>
<keyword evidence="2" id="KW-1185">Reference proteome</keyword>
<comment type="caution">
    <text evidence="1">The sequence shown here is derived from an EMBL/GenBank/DDBJ whole genome shotgun (WGS) entry which is preliminary data.</text>
</comment>
<protein>
    <submittedName>
        <fullName evidence="1">Uncharacterized protein</fullName>
    </submittedName>
</protein>
<evidence type="ECO:0000313" key="1">
    <source>
        <dbReference type="EMBL" id="KAK6539158.1"/>
    </source>
</evidence>
<dbReference type="EMBL" id="JAVHJO010000006">
    <property type="protein sequence ID" value="KAK6539158.1"/>
    <property type="molecule type" value="Genomic_DNA"/>
</dbReference>
<proteinExistence type="predicted"/>
<gene>
    <name evidence="1" type="ORF">TWF694_009402</name>
</gene>
<organism evidence="1 2">
    <name type="scientific">Orbilia ellipsospora</name>
    <dbReference type="NCBI Taxonomy" id="2528407"/>
    <lineage>
        <taxon>Eukaryota</taxon>
        <taxon>Fungi</taxon>
        <taxon>Dikarya</taxon>
        <taxon>Ascomycota</taxon>
        <taxon>Pezizomycotina</taxon>
        <taxon>Orbiliomycetes</taxon>
        <taxon>Orbiliales</taxon>
        <taxon>Orbiliaceae</taxon>
        <taxon>Orbilia</taxon>
    </lineage>
</organism>
<sequence length="135" mass="14576">MDSRKSGAIAVAGSMDIPSMVLVTVDVLKKIGKLNIRVPTLLRADIWAACINTWDFAANKETTVIALSTLNVAIFEDGLVDQVGDVSRSHTLVKITLEFDGEGSFNWFWIWAGGGDGANNADGSNENSGEFHFED</sequence>
<dbReference type="AlphaFoldDB" id="A0AAV9XB62"/>
<accession>A0AAV9XB62</accession>
<reference evidence="1 2" key="1">
    <citation type="submission" date="2019-10" db="EMBL/GenBank/DDBJ databases">
        <authorList>
            <person name="Palmer J.M."/>
        </authorList>
    </citation>
    <scope>NUCLEOTIDE SEQUENCE [LARGE SCALE GENOMIC DNA]</scope>
    <source>
        <strain evidence="1 2">TWF694</strain>
    </source>
</reference>
<name>A0AAV9XB62_9PEZI</name>